<evidence type="ECO:0000256" key="2">
    <source>
        <dbReference type="SAM" id="Coils"/>
    </source>
</evidence>
<feature type="coiled-coil region" evidence="2">
    <location>
        <begin position="40"/>
        <end position="67"/>
    </location>
</feature>
<dbReference type="SUPFAM" id="SSF75553">
    <property type="entry name" value="Smc hinge domain"/>
    <property type="match status" value="1"/>
</dbReference>
<dbReference type="Gene3D" id="3.40.50.300">
    <property type="entry name" value="P-loop containing nucleotide triphosphate hydrolases"/>
    <property type="match status" value="1"/>
</dbReference>
<evidence type="ECO:0000313" key="5">
    <source>
        <dbReference type="Proteomes" id="UP001457282"/>
    </source>
</evidence>
<dbReference type="SUPFAM" id="SSF52540">
    <property type="entry name" value="P-loop containing nucleoside triphosphate hydrolases"/>
    <property type="match status" value="1"/>
</dbReference>
<dbReference type="AlphaFoldDB" id="A0AAW1W3E5"/>
<dbReference type="InterPro" id="IPR027417">
    <property type="entry name" value="P-loop_NTPase"/>
</dbReference>
<evidence type="ECO:0000259" key="3">
    <source>
        <dbReference type="Pfam" id="PF02463"/>
    </source>
</evidence>
<comment type="caution">
    <text evidence="4">The sequence shown here is derived from an EMBL/GenBank/DDBJ whole genome shotgun (WGS) entry which is preliminary data.</text>
</comment>
<dbReference type="GO" id="GO:0051276">
    <property type="term" value="P:chromosome organization"/>
    <property type="evidence" value="ECO:0007669"/>
    <property type="project" value="InterPro"/>
</dbReference>
<feature type="coiled-coil region" evidence="2">
    <location>
        <begin position="312"/>
        <end position="356"/>
    </location>
</feature>
<dbReference type="Pfam" id="PF02463">
    <property type="entry name" value="SMC_N"/>
    <property type="match status" value="1"/>
</dbReference>
<name>A0AAW1W3E5_RUBAR</name>
<dbReference type="FunFam" id="3.40.50.300:FF:000385">
    <property type="entry name" value="Structural maintenance of chromosomes 2"/>
    <property type="match status" value="1"/>
</dbReference>
<dbReference type="EMBL" id="JBEDUW010000007">
    <property type="protein sequence ID" value="KAK9914022.1"/>
    <property type="molecule type" value="Genomic_DNA"/>
</dbReference>
<gene>
    <name evidence="4" type="ORF">M0R45_037821</name>
</gene>
<dbReference type="GO" id="GO:0005524">
    <property type="term" value="F:ATP binding"/>
    <property type="evidence" value="ECO:0007669"/>
    <property type="project" value="InterPro"/>
</dbReference>
<dbReference type="InterPro" id="IPR003395">
    <property type="entry name" value="RecF/RecN/SMC_N"/>
</dbReference>
<evidence type="ECO:0000313" key="4">
    <source>
        <dbReference type="EMBL" id="KAK9914022.1"/>
    </source>
</evidence>
<organism evidence="4 5">
    <name type="scientific">Rubus argutus</name>
    <name type="common">Southern blackberry</name>
    <dbReference type="NCBI Taxonomy" id="59490"/>
    <lineage>
        <taxon>Eukaryota</taxon>
        <taxon>Viridiplantae</taxon>
        <taxon>Streptophyta</taxon>
        <taxon>Embryophyta</taxon>
        <taxon>Tracheophyta</taxon>
        <taxon>Spermatophyta</taxon>
        <taxon>Magnoliopsida</taxon>
        <taxon>eudicotyledons</taxon>
        <taxon>Gunneridae</taxon>
        <taxon>Pentapetalae</taxon>
        <taxon>rosids</taxon>
        <taxon>fabids</taxon>
        <taxon>Rosales</taxon>
        <taxon>Rosaceae</taxon>
        <taxon>Rosoideae</taxon>
        <taxon>Rosoideae incertae sedis</taxon>
        <taxon>Rubus</taxon>
    </lineage>
</organism>
<dbReference type="GO" id="GO:0005694">
    <property type="term" value="C:chromosome"/>
    <property type="evidence" value="ECO:0007669"/>
    <property type="project" value="InterPro"/>
</dbReference>
<dbReference type="PANTHER" id="PTHR43977">
    <property type="entry name" value="STRUCTURAL MAINTENANCE OF CHROMOSOMES PROTEIN 3"/>
    <property type="match status" value="1"/>
</dbReference>
<keyword evidence="1 2" id="KW-0175">Coiled coil</keyword>
<reference evidence="4 5" key="1">
    <citation type="journal article" date="2023" name="G3 (Bethesda)">
        <title>A chromosome-length genome assembly and annotation of blackberry (Rubus argutus, cv. 'Hillquist').</title>
        <authorList>
            <person name="Bruna T."/>
            <person name="Aryal R."/>
            <person name="Dudchenko O."/>
            <person name="Sargent D.J."/>
            <person name="Mead D."/>
            <person name="Buti M."/>
            <person name="Cavallini A."/>
            <person name="Hytonen T."/>
            <person name="Andres J."/>
            <person name="Pham M."/>
            <person name="Weisz D."/>
            <person name="Mascagni F."/>
            <person name="Usai G."/>
            <person name="Natali L."/>
            <person name="Bassil N."/>
            <person name="Fernandez G.E."/>
            <person name="Lomsadze A."/>
            <person name="Armour M."/>
            <person name="Olukolu B."/>
            <person name="Poorten T."/>
            <person name="Britton C."/>
            <person name="Davik J."/>
            <person name="Ashrafi H."/>
            <person name="Aiden E.L."/>
            <person name="Borodovsky M."/>
            <person name="Worthington M."/>
        </authorList>
    </citation>
    <scope>NUCLEOTIDE SEQUENCE [LARGE SCALE GENOMIC DNA]</scope>
    <source>
        <strain evidence="4">PI 553951</strain>
    </source>
</reference>
<feature type="domain" description="RecF/RecN/SMC N-terminal" evidence="3">
    <location>
        <begin position="156"/>
        <end position="491"/>
    </location>
</feature>
<feature type="coiled-coil region" evidence="2">
    <location>
        <begin position="157"/>
        <end position="226"/>
    </location>
</feature>
<dbReference type="InterPro" id="IPR036277">
    <property type="entry name" value="SMC_hinge_sf"/>
</dbReference>
<keyword evidence="5" id="KW-1185">Reference proteome</keyword>
<accession>A0AAW1W3E5</accession>
<feature type="coiled-coil region" evidence="2">
    <location>
        <begin position="104"/>
        <end position="131"/>
    </location>
</feature>
<sequence length="505" mass="57855">MFSRLLFNRDIRTPSVTLEGDIFQPSGLLTGGSRKGGGDLLRQLHELAETEAELSMHEKRLMEIEAKIRELLPLHKKCMDLKAQLELKLYDLKLFQGRAEQNEHHKLGELVKRIEQELQEAKSTAKEKQLLHEDCVNKVSFLEKSIKEHDSSREGRLKDLEKKIKETKAHLQSASKDLKGHENEKEKLIMEKDVVLKELASLETQLSSLRIQIDCLTSELEEQRERLLLQEISMIMQNLSLIQFVKRMEMEQKDCSTKVDKLIERHAWITSEKHLFGKSGTDYDFSTRDPLNAREELEKLQAQQSGLEKRVNKKVMAMFEKAEDEYNDLMSKKNIIENDKSKIKMVIEELDEKKKETLKVTWVKVNKDFGSIFSTLLPGTMGKLEPPEGCSFLDGLEVRVAFGGVWKQSLSELSGGQRSLLALSLILALLLFKPAPLYILDEVDAALDLSHTQNIGRMIKSHFPHSQFIVVSLKEGMFNNANVLFRTKFVDGVSTVQRTVAKQNK</sequence>
<proteinExistence type="predicted"/>
<dbReference type="Proteomes" id="UP001457282">
    <property type="component" value="Unassembled WGS sequence"/>
</dbReference>
<evidence type="ECO:0000256" key="1">
    <source>
        <dbReference type="ARBA" id="ARBA00023054"/>
    </source>
</evidence>
<protein>
    <recommendedName>
        <fullName evidence="3">RecF/RecN/SMC N-terminal domain-containing protein</fullName>
    </recommendedName>
</protein>